<keyword evidence="2" id="KW-1185">Reference proteome</keyword>
<dbReference type="Proteomes" id="UP000799438">
    <property type="component" value="Unassembled WGS sequence"/>
</dbReference>
<dbReference type="RefSeq" id="XP_033395817.1">
    <property type="nucleotide sequence ID" value="XM_033537185.1"/>
</dbReference>
<reference evidence="1" key="1">
    <citation type="journal article" date="2020" name="Stud. Mycol.">
        <title>101 Dothideomycetes genomes: a test case for predicting lifestyles and emergence of pathogens.</title>
        <authorList>
            <person name="Haridas S."/>
            <person name="Albert R."/>
            <person name="Binder M."/>
            <person name="Bloem J."/>
            <person name="Labutti K."/>
            <person name="Salamov A."/>
            <person name="Andreopoulos B."/>
            <person name="Baker S."/>
            <person name="Barry K."/>
            <person name="Bills G."/>
            <person name="Bluhm B."/>
            <person name="Cannon C."/>
            <person name="Castanera R."/>
            <person name="Culley D."/>
            <person name="Daum C."/>
            <person name="Ezra D."/>
            <person name="Gonzalez J."/>
            <person name="Henrissat B."/>
            <person name="Kuo A."/>
            <person name="Liang C."/>
            <person name="Lipzen A."/>
            <person name="Lutzoni F."/>
            <person name="Magnuson J."/>
            <person name="Mondo S."/>
            <person name="Nolan M."/>
            <person name="Ohm R."/>
            <person name="Pangilinan J."/>
            <person name="Park H.-J."/>
            <person name="Ramirez L."/>
            <person name="Alfaro M."/>
            <person name="Sun H."/>
            <person name="Tritt A."/>
            <person name="Yoshinaga Y."/>
            <person name="Zwiers L.-H."/>
            <person name="Turgeon B."/>
            <person name="Goodwin S."/>
            <person name="Spatafora J."/>
            <person name="Crous P."/>
            <person name="Grigoriev I."/>
        </authorList>
    </citation>
    <scope>NUCLEOTIDE SEQUENCE</scope>
    <source>
        <strain evidence="1">CBS 121167</strain>
    </source>
</reference>
<proteinExistence type="predicted"/>
<dbReference type="GeneID" id="54294681"/>
<dbReference type="OrthoDB" id="5430838at2759"/>
<dbReference type="AlphaFoldDB" id="A0A6A6BA41"/>
<protein>
    <recommendedName>
        <fullName evidence="3">Retrotransposon gag domain-containing protein</fullName>
    </recommendedName>
</protein>
<name>A0A6A6BA41_9PEZI</name>
<gene>
    <name evidence="1" type="ORF">K452DRAFT_231695</name>
</gene>
<feature type="non-terminal residue" evidence="1">
    <location>
        <position position="1"/>
    </location>
</feature>
<evidence type="ECO:0000313" key="1">
    <source>
        <dbReference type="EMBL" id="KAF2140104.1"/>
    </source>
</evidence>
<accession>A0A6A6BA41</accession>
<evidence type="ECO:0000313" key="2">
    <source>
        <dbReference type="Proteomes" id="UP000799438"/>
    </source>
</evidence>
<organism evidence="1 2">
    <name type="scientific">Aplosporella prunicola CBS 121167</name>
    <dbReference type="NCBI Taxonomy" id="1176127"/>
    <lineage>
        <taxon>Eukaryota</taxon>
        <taxon>Fungi</taxon>
        <taxon>Dikarya</taxon>
        <taxon>Ascomycota</taxon>
        <taxon>Pezizomycotina</taxon>
        <taxon>Dothideomycetes</taxon>
        <taxon>Dothideomycetes incertae sedis</taxon>
        <taxon>Botryosphaeriales</taxon>
        <taxon>Aplosporellaceae</taxon>
        <taxon>Aplosporella</taxon>
    </lineage>
</organism>
<sequence>RVEGPGNYFGKSVQEYSEFIYACEALFELQPRTFRRERKKVVYASTKLKGNAQANYRRFTRAVPGGRDAITWEMFKEHLLDQVRDLVNRASEFEHK</sequence>
<evidence type="ECO:0008006" key="3">
    <source>
        <dbReference type="Google" id="ProtNLM"/>
    </source>
</evidence>
<dbReference type="EMBL" id="ML995491">
    <property type="protein sequence ID" value="KAF2140104.1"/>
    <property type="molecule type" value="Genomic_DNA"/>
</dbReference>